<evidence type="ECO:0000256" key="4">
    <source>
        <dbReference type="ARBA" id="ARBA00022829"/>
    </source>
</evidence>
<dbReference type="CDD" id="cd00798">
    <property type="entry name" value="INT_XerDC_C"/>
    <property type="match status" value="1"/>
</dbReference>
<dbReference type="GO" id="GO:0005737">
    <property type="term" value="C:cytoplasm"/>
    <property type="evidence" value="ECO:0007669"/>
    <property type="project" value="UniProtKB-SubCell"/>
</dbReference>
<dbReference type="HAMAP" id="MF_01808">
    <property type="entry name" value="Recomb_XerC_XerD"/>
    <property type="match status" value="1"/>
</dbReference>
<organism evidence="12 13">
    <name type="scientific">Candidatus Woykebacteria bacterium RBG_19FT_COMBO_43_10</name>
    <dbReference type="NCBI Taxonomy" id="1802598"/>
    <lineage>
        <taxon>Bacteria</taxon>
        <taxon>Candidatus Woykeibacteriota</taxon>
    </lineage>
</organism>
<comment type="caution">
    <text evidence="12">The sequence shown here is derived from an EMBL/GenBank/DDBJ whole genome shotgun (WGS) entry which is preliminary data.</text>
</comment>
<dbReference type="InterPro" id="IPR004107">
    <property type="entry name" value="Integrase_SAM-like_N"/>
</dbReference>
<keyword evidence="3 9" id="KW-0132">Cell division</keyword>
<comment type="similarity">
    <text evidence="9">Belongs to the 'phage' integrase family. XerC subfamily.</text>
</comment>
<evidence type="ECO:0000256" key="8">
    <source>
        <dbReference type="ARBA" id="ARBA00023306"/>
    </source>
</evidence>
<evidence type="ECO:0000259" key="11">
    <source>
        <dbReference type="PROSITE" id="PS51900"/>
    </source>
</evidence>
<comment type="subunit">
    <text evidence="9">Forms a cyclic heterotetrameric complex composed of two molecules of XerC and two molecules of XerD.</text>
</comment>
<comment type="function">
    <text evidence="9">Site-specific tyrosine recombinase, which acts by catalyzing the cutting and rejoining of the recombining DNA molecules. The XerC-XerD complex is essential to convert dimers of the bacterial chromosome into monomers to permit their segregation at cell division. It also contributes to the segregational stability of plasmids.</text>
</comment>
<dbReference type="InterPro" id="IPR011010">
    <property type="entry name" value="DNA_brk_join_enz"/>
</dbReference>
<dbReference type="PANTHER" id="PTHR30349:SF81">
    <property type="entry name" value="TYROSINE RECOMBINASE XERC"/>
    <property type="match status" value="1"/>
</dbReference>
<sequence>MQRTIEEFCGFLLTEKSASVNTVAAYRSDLGQLADFMETRSITDSWKGLDRSTIQDFILDLKARGYTETSVARKVAAIRSFFSFLAAGGTITGNPTEDLASPHIRRSSPTTLTSSEIDELMEQPTRKSTPEAMRDLAMLELLYATGMRVTELVSMDVGHLSLQPHSAYVQCTGRRSKQRSIPIHENAVEALNTYLEDGRPVLLRNRGEPALFLNRRGERLTRQGFWFILKGYARSAHLSRDITPHTLRHSFAAHMLRGGMPLRNVQEMMGHANISTTQVYTHLTNGVIRKAYERRT</sequence>
<keyword evidence="2 9" id="KW-0963">Cytoplasm</keyword>
<dbReference type="PROSITE" id="PS51898">
    <property type="entry name" value="TYR_RECOMBINASE"/>
    <property type="match status" value="1"/>
</dbReference>
<dbReference type="EMBL" id="MHCU01000069">
    <property type="protein sequence ID" value="OGY26465.1"/>
    <property type="molecule type" value="Genomic_DNA"/>
</dbReference>
<feature type="active site" evidence="9">
    <location>
        <position position="271"/>
    </location>
</feature>
<dbReference type="InterPro" id="IPR013762">
    <property type="entry name" value="Integrase-like_cat_sf"/>
</dbReference>
<dbReference type="InterPro" id="IPR002104">
    <property type="entry name" value="Integrase_catalytic"/>
</dbReference>
<keyword evidence="5 9" id="KW-0229">DNA integration</keyword>
<dbReference type="NCBIfam" id="NF001399">
    <property type="entry name" value="PRK00283.1"/>
    <property type="match status" value="1"/>
</dbReference>
<reference evidence="12 13" key="1">
    <citation type="journal article" date="2016" name="Nat. Commun.">
        <title>Thousands of microbial genomes shed light on interconnected biogeochemical processes in an aquifer system.</title>
        <authorList>
            <person name="Anantharaman K."/>
            <person name="Brown C.T."/>
            <person name="Hug L.A."/>
            <person name="Sharon I."/>
            <person name="Castelle C.J."/>
            <person name="Probst A.J."/>
            <person name="Thomas B.C."/>
            <person name="Singh A."/>
            <person name="Wilkins M.J."/>
            <person name="Karaoz U."/>
            <person name="Brodie E.L."/>
            <person name="Williams K.H."/>
            <person name="Hubbard S.S."/>
            <person name="Banfield J.F."/>
        </authorList>
    </citation>
    <scope>NUCLEOTIDE SEQUENCE [LARGE SCALE GENOMIC DNA]</scope>
</reference>
<dbReference type="AlphaFoldDB" id="A0A1G1WFJ0"/>
<evidence type="ECO:0000256" key="6">
    <source>
        <dbReference type="ARBA" id="ARBA00023125"/>
    </source>
</evidence>
<evidence type="ECO:0000256" key="5">
    <source>
        <dbReference type="ARBA" id="ARBA00022908"/>
    </source>
</evidence>
<dbReference type="SUPFAM" id="SSF56349">
    <property type="entry name" value="DNA breaking-rejoining enzymes"/>
    <property type="match status" value="1"/>
</dbReference>
<dbReference type="GO" id="GO:0003677">
    <property type="term" value="F:DNA binding"/>
    <property type="evidence" value="ECO:0007669"/>
    <property type="project" value="UniProtKB-UniRule"/>
</dbReference>
<comment type="caution">
    <text evidence="9">Lacks conserved residue(s) required for the propagation of feature annotation.</text>
</comment>
<dbReference type="PANTHER" id="PTHR30349">
    <property type="entry name" value="PHAGE INTEGRASE-RELATED"/>
    <property type="match status" value="1"/>
</dbReference>
<accession>A0A1G1WFJ0</accession>
<feature type="active site" evidence="9">
    <location>
        <position position="248"/>
    </location>
</feature>
<evidence type="ECO:0000256" key="1">
    <source>
        <dbReference type="ARBA" id="ARBA00004496"/>
    </source>
</evidence>
<dbReference type="InterPro" id="IPR050090">
    <property type="entry name" value="Tyrosine_recombinase_XerCD"/>
</dbReference>
<feature type="active site" evidence="9">
    <location>
        <position position="148"/>
    </location>
</feature>
<keyword evidence="4 9" id="KW-0159">Chromosome partition</keyword>
<dbReference type="Pfam" id="PF02899">
    <property type="entry name" value="Phage_int_SAM_1"/>
    <property type="match status" value="1"/>
</dbReference>
<dbReference type="GO" id="GO:0051301">
    <property type="term" value="P:cell division"/>
    <property type="evidence" value="ECO:0007669"/>
    <property type="project" value="UniProtKB-KW"/>
</dbReference>
<evidence type="ECO:0000256" key="2">
    <source>
        <dbReference type="ARBA" id="ARBA00022490"/>
    </source>
</evidence>
<keyword evidence="8 9" id="KW-0131">Cell cycle</keyword>
<feature type="domain" description="Core-binding (CB)" evidence="11">
    <location>
        <begin position="1"/>
        <end position="86"/>
    </location>
</feature>
<feature type="active site" evidence="9">
    <location>
        <position position="245"/>
    </location>
</feature>
<evidence type="ECO:0000256" key="7">
    <source>
        <dbReference type="ARBA" id="ARBA00023172"/>
    </source>
</evidence>
<evidence type="ECO:0000259" key="10">
    <source>
        <dbReference type="PROSITE" id="PS51898"/>
    </source>
</evidence>
<comment type="subcellular location">
    <subcellularLocation>
        <location evidence="1 9">Cytoplasm</location>
    </subcellularLocation>
</comment>
<proteinExistence type="inferred from homology"/>
<dbReference type="SUPFAM" id="SSF47823">
    <property type="entry name" value="lambda integrase-like, N-terminal domain"/>
    <property type="match status" value="1"/>
</dbReference>
<feature type="active site" description="O-(3'-phospho-DNA)-tyrosine intermediate" evidence="9">
    <location>
        <position position="280"/>
    </location>
</feature>
<keyword evidence="7 9" id="KW-0233">DNA recombination</keyword>
<dbReference type="GO" id="GO:0009037">
    <property type="term" value="F:tyrosine-based site-specific recombinase activity"/>
    <property type="evidence" value="ECO:0007669"/>
    <property type="project" value="UniProtKB-UniRule"/>
</dbReference>
<feature type="domain" description="Tyr recombinase" evidence="10">
    <location>
        <begin position="107"/>
        <end position="293"/>
    </location>
</feature>
<dbReference type="InterPro" id="IPR044068">
    <property type="entry name" value="CB"/>
</dbReference>
<dbReference type="InterPro" id="IPR010998">
    <property type="entry name" value="Integrase_recombinase_N"/>
</dbReference>
<dbReference type="Proteomes" id="UP000176645">
    <property type="component" value="Unassembled WGS sequence"/>
</dbReference>
<evidence type="ECO:0000313" key="13">
    <source>
        <dbReference type="Proteomes" id="UP000176645"/>
    </source>
</evidence>
<evidence type="ECO:0000256" key="3">
    <source>
        <dbReference type="ARBA" id="ARBA00022618"/>
    </source>
</evidence>
<keyword evidence="6 9" id="KW-0238">DNA-binding</keyword>
<dbReference type="PROSITE" id="PS51900">
    <property type="entry name" value="CB"/>
    <property type="match status" value="1"/>
</dbReference>
<dbReference type="Pfam" id="PF00589">
    <property type="entry name" value="Phage_integrase"/>
    <property type="match status" value="1"/>
</dbReference>
<name>A0A1G1WFJ0_9BACT</name>
<dbReference type="Gene3D" id="1.10.150.130">
    <property type="match status" value="1"/>
</dbReference>
<dbReference type="GO" id="GO:0007059">
    <property type="term" value="P:chromosome segregation"/>
    <property type="evidence" value="ECO:0007669"/>
    <property type="project" value="UniProtKB-UniRule"/>
</dbReference>
<dbReference type="GO" id="GO:0006313">
    <property type="term" value="P:DNA transposition"/>
    <property type="evidence" value="ECO:0007669"/>
    <property type="project" value="UniProtKB-UniRule"/>
</dbReference>
<evidence type="ECO:0000313" key="12">
    <source>
        <dbReference type="EMBL" id="OGY26465.1"/>
    </source>
</evidence>
<dbReference type="Gene3D" id="1.10.443.10">
    <property type="entry name" value="Intergrase catalytic core"/>
    <property type="match status" value="1"/>
</dbReference>
<protein>
    <recommendedName>
        <fullName evidence="9">Tyrosine recombinase XerC</fullName>
    </recommendedName>
</protein>
<evidence type="ECO:0000256" key="9">
    <source>
        <dbReference type="HAMAP-Rule" id="MF_01808"/>
    </source>
</evidence>
<dbReference type="InterPro" id="IPR023009">
    <property type="entry name" value="Tyrosine_recombinase_XerC/XerD"/>
</dbReference>
<gene>
    <name evidence="9" type="primary">xerC</name>
    <name evidence="12" type="ORF">A2Z42_00965</name>
</gene>